<name>A0A0P0YKD5_9REOV</name>
<evidence type="ECO:0000313" key="1">
    <source>
        <dbReference type="EMBL" id="BAT21352.1"/>
    </source>
</evidence>
<organism evidence="1">
    <name type="scientific">Muko virus</name>
    <dbReference type="NCBI Taxonomy" id="1597962"/>
    <lineage>
        <taxon>Viruses</taxon>
        <taxon>Riboviria</taxon>
        <taxon>Orthornavirae</taxon>
        <taxon>Duplornaviricota</taxon>
        <taxon>Resentoviricetes</taxon>
        <taxon>Reovirales</taxon>
        <taxon>Sedoreoviridae</taxon>
        <taxon>Orbivirus</taxon>
        <taxon>Orbivirus magninsulae</taxon>
        <taxon>Great Island virus</taxon>
    </lineage>
</organism>
<protein>
    <submittedName>
        <fullName evidence="1">Uncharacterized protein</fullName>
    </submittedName>
</protein>
<dbReference type="Proteomes" id="UP000131603">
    <property type="component" value="Genome"/>
</dbReference>
<proteinExistence type="predicted"/>
<accession>A0A0P0YKD5</accession>
<sequence length="190" mass="22577">MHPYMRQILLRLATDRSGNLEFVRQLDRPGLIWIQEQREALNLQGRRRRVMVLDLTFTIRRVEATLPREIVSTGAELLTQRPDLPLEVVETVARLRNRWRIQRAVILWHAKAKRMALGEFLCQPRDYARLCAAEDIQIPKCMGLTPFLRIEIASYCLVPRRLKNSEYVRMRELRRKMRNRDSEGRRCAIQ</sequence>
<reference evidence="1" key="1">
    <citation type="journal article" date="2015" name="Arch. Virol.">
        <title>Genetic and biological characterization of Muko virus, a new distinct member of the species Great Island virus (genus Orbivirus, family Reoviridae), isolated from ixodid ticks in Japan.</title>
        <authorList>
            <person name="Ejiri H."/>
            <person name="Lim C.K."/>
            <person name="Isawa H."/>
            <person name="Kuwata R."/>
            <person name="Kobayashi D."/>
            <person name="Yamaguchi Y."/>
            <person name="Takayama-Ito M."/>
            <person name="Kinoshita H."/>
            <person name="Kakiuchi S."/>
            <person name="Horiya M."/>
            <person name="Kotaki A."/>
            <person name="Takasaki T."/>
            <person name="Maeda K."/>
            <person name="Hayashi T."/>
            <person name="Sasaki T."/>
            <person name="Kobayashi M."/>
            <person name="Saijo M."/>
            <person name="Sawabe K."/>
        </authorList>
    </citation>
    <scope>NUCLEOTIDE SEQUENCE [LARGE SCALE GENOMIC DNA]</scope>
    <source>
        <strain evidence="1">Ix7-S1</strain>
    </source>
</reference>
<dbReference type="EMBL" id="LC019139">
    <property type="protein sequence ID" value="BAT21352.1"/>
    <property type="molecule type" value="Genomic_RNA"/>
</dbReference>